<dbReference type="Proteomes" id="UP001600165">
    <property type="component" value="Unassembled WGS sequence"/>
</dbReference>
<evidence type="ECO:0000313" key="3">
    <source>
        <dbReference type="Proteomes" id="UP001600165"/>
    </source>
</evidence>
<reference evidence="2 3" key="1">
    <citation type="submission" date="2024-10" db="EMBL/GenBank/DDBJ databases">
        <authorList>
            <person name="Ratan Roy A."/>
            <person name="Morales Sandoval P.H."/>
            <person name="De Los Santos Villalobos S."/>
            <person name="Chakraborty S."/>
            <person name="Mukherjee J."/>
        </authorList>
    </citation>
    <scope>NUCLEOTIDE SEQUENCE [LARGE SCALE GENOMIC DNA]</scope>
    <source>
        <strain evidence="2 3">S1</strain>
    </source>
</reference>
<feature type="region of interest" description="Disordered" evidence="1">
    <location>
        <begin position="195"/>
        <end position="250"/>
    </location>
</feature>
<organism evidence="2 3">
    <name type="scientific">Almyronema epifaneia S1</name>
    <dbReference type="NCBI Taxonomy" id="2991925"/>
    <lineage>
        <taxon>Bacteria</taxon>
        <taxon>Bacillati</taxon>
        <taxon>Cyanobacteriota</taxon>
        <taxon>Cyanophyceae</taxon>
        <taxon>Nodosilineales</taxon>
        <taxon>Nodosilineaceae</taxon>
        <taxon>Almyronema</taxon>
        <taxon>Almyronema epifaneia</taxon>
    </lineage>
</organism>
<evidence type="ECO:0000313" key="2">
    <source>
        <dbReference type="EMBL" id="MFE4104944.1"/>
    </source>
</evidence>
<comment type="caution">
    <text evidence="2">The sequence shown here is derived from an EMBL/GenBank/DDBJ whole genome shotgun (WGS) entry which is preliminary data.</text>
</comment>
<proteinExistence type="predicted"/>
<evidence type="ECO:0008006" key="4">
    <source>
        <dbReference type="Google" id="ProtNLM"/>
    </source>
</evidence>
<accession>A0ABW6I9X6</accession>
<protein>
    <recommendedName>
        <fullName evidence="4">PEP-CTERM sorting domain-containing protein</fullName>
    </recommendedName>
</protein>
<gene>
    <name evidence="2" type="ORF">ACFVKH_01555</name>
</gene>
<keyword evidence="3" id="KW-1185">Reference proteome</keyword>
<name>A0ABW6I9X6_9CYAN</name>
<evidence type="ECO:0000256" key="1">
    <source>
        <dbReference type="SAM" id="MobiDB-lite"/>
    </source>
</evidence>
<sequence>MFVFNSLAQPLRLSVLSAIAIGSMFWGSLPAKAATFNIGGLRFSEASGDFRLTNGFVQDGRAVLFQEVFGPNVDLSVAVRGMRDLGILGFRIESIVTNLTGTPWAFYDFELQEIFGTPSPEADGLSFGQGITNVRPFRSDRLRSVDEVTDVRDFVNFSNGVVNPGETVRFNYVITDRVPNDLFYIRQRPNFVPGGTGFIQIPPPAPPPPPTPIPPPPPPEPPAPPSPPEPPVPAQPPILPPNNTPPAAVPEPGIVLALLMSSILSIRSLRRASSSKI</sequence>
<feature type="compositionally biased region" description="Pro residues" evidence="1">
    <location>
        <begin position="201"/>
        <end position="249"/>
    </location>
</feature>
<dbReference type="EMBL" id="JBHZOL010000008">
    <property type="protein sequence ID" value="MFE4104944.1"/>
    <property type="molecule type" value="Genomic_DNA"/>
</dbReference>
<dbReference type="RefSeq" id="WP_377960709.1">
    <property type="nucleotide sequence ID" value="NZ_JBHZOL010000008.1"/>
</dbReference>